<dbReference type="InterPro" id="IPR032466">
    <property type="entry name" value="Metal_Hydrolase"/>
</dbReference>
<accession>A0A1G8SGF1</accession>
<reference evidence="8 9" key="1">
    <citation type="submission" date="2016-10" db="EMBL/GenBank/DDBJ databases">
        <authorList>
            <person name="de Groot N.N."/>
        </authorList>
    </citation>
    <scope>NUCLEOTIDE SEQUENCE [LARGE SCALE GENOMIC DNA]</scope>
    <source>
        <strain evidence="8 9">CGMCC 1.10076</strain>
    </source>
</reference>
<evidence type="ECO:0000256" key="6">
    <source>
        <dbReference type="ARBA" id="ARBA00022833"/>
    </source>
</evidence>
<dbReference type="PANTHER" id="PTHR11409">
    <property type="entry name" value="ADENOSINE DEAMINASE"/>
    <property type="match status" value="1"/>
</dbReference>
<evidence type="ECO:0000256" key="2">
    <source>
        <dbReference type="ARBA" id="ARBA00006676"/>
    </source>
</evidence>
<keyword evidence="6" id="KW-0862">Zinc</keyword>
<keyword evidence="5" id="KW-0378">Hydrolase</keyword>
<name>A0A1G8SGF1_9FLAO</name>
<keyword evidence="9" id="KW-1185">Reference proteome</keyword>
<dbReference type="GO" id="GO:0046872">
    <property type="term" value="F:metal ion binding"/>
    <property type="evidence" value="ECO:0007669"/>
    <property type="project" value="UniProtKB-KW"/>
</dbReference>
<dbReference type="EC" id="3.5.4.4" evidence="3"/>
<evidence type="ECO:0000313" key="9">
    <source>
        <dbReference type="Proteomes" id="UP000199580"/>
    </source>
</evidence>
<dbReference type="GO" id="GO:0043103">
    <property type="term" value="P:hypoxanthine salvage"/>
    <property type="evidence" value="ECO:0007669"/>
    <property type="project" value="TreeGrafter"/>
</dbReference>
<dbReference type="Pfam" id="PF00962">
    <property type="entry name" value="A_deaminase"/>
    <property type="match status" value="1"/>
</dbReference>
<evidence type="ECO:0000313" key="8">
    <source>
        <dbReference type="EMBL" id="SDJ28329.1"/>
    </source>
</evidence>
<dbReference type="RefSeq" id="WP_091391726.1">
    <property type="nucleotide sequence ID" value="NZ_BKAI01000002.1"/>
</dbReference>
<dbReference type="EMBL" id="FNEZ01000001">
    <property type="protein sequence ID" value="SDJ28329.1"/>
    <property type="molecule type" value="Genomic_DNA"/>
</dbReference>
<evidence type="ECO:0000256" key="1">
    <source>
        <dbReference type="ARBA" id="ARBA00001947"/>
    </source>
</evidence>
<organism evidence="8 9">
    <name type="scientific">Flavobacterium noncentrifugens</name>
    <dbReference type="NCBI Taxonomy" id="1128970"/>
    <lineage>
        <taxon>Bacteria</taxon>
        <taxon>Pseudomonadati</taxon>
        <taxon>Bacteroidota</taxon>
        <taxon>Flavobacteriia</taxon>
        <taxon>Flavobacteriales</taxon>
        <taxon>Flavobacteriaceae</taxon>
        <taxon>Flavobacterium</taxon>
    </lineage>
</organism>
<dbReference type="OrthoDB" id="105475at2"/>
<dbReference type="GO" id="GO:0046103">
    <property type="term" value="P:inosine biosynthetic process"/>
    <property type="evidence" value="ECO:0007669"/>
    <property type="project" value="TreeGrafter"/>
</dbReference>
<dbReference type="InterPro" id="IPR006330">
    <property type="entry name" value="Ado/ade_deaminase"/>
</dbReference>
<dbReference type="GO" id="GO:0004000">
    <property type="term" value="F:adenosine deaminase activity"/>
    <property type="evidence" value="ECO:0007669"/>
    <property type="project" value="TreeGrafter"/>
</dbReference>
<dbReference type="AlphaFoldDB" id="A0A1G8SGF1"/>
<dbReference type="InterPro" id="IPR001365">
    <property type="entry name" value="A_deaminase_dom"/>
</dbReference>
<comment type="cofactor">
    <cofactor evidence="1">
        <name>Zn(2+)</name>
        <dbReference type="ChEBI" id="CHEBI:29105"/>
    </cofactor>
</comment>
<feature type="domain" description="Adenosine deaminase" evidence="7">
    <location>
        <begin position="257"/>
        <end position="438"/>
    </location>
</feature>
<evidence type="ECO:0000259" key="7">
    <source>
        <dbReference type="Pfam" id="PF00962"/>
    </source>
</evidence>
<proteinExistence type="inferred from homology"/>
<dbReference type="GO" id="GO:0006154">
    <property type="term" value="P:adenosine catabolic process"/>
    <property type="evidence" value="ECO:0007669"/>
    <property type="project" value="TreeGrafter"/>
</dbReference>
<dbReference type="STRING" id="1128970.SAMN04487935_0547"/>
<dbReference type="PANTHER" id="PTHR11409:SF43">
    <property type="entry name" value="ADENOSINE DEAMINASE"/>
    <property type="match status" value="1"/>
</dbReference>
<evidence type="ECO:0000256" key="3">
    <source>
        <dbReference type="ARBA" id="ARBA00012784"/>
    </source>
</evidence>
<dbReference type="Gene3D" id="3.20.20.140">
    <property type="entry name" value="Metal-dependent hydrolases"/>
    <property type="match status" value="1"/>
</dbReference>
<keyword evidence="4" id="KW-0479">Metal-binding</keyword>
<protein>
    <recommendedName>
        <fullName evidence="3">adenosine deaminase</fullName>
        <ecNumber evidence="3">3.5.4.4</ecNumber>
    </recommendedName>
</protein>
<comment type="similarity">
    <text evidence="2">Belongs to the metallo-dependent hydrolases superfamily. Adenosine and AMP deaminases family.</text>
</comment>
<dbReference type="Proteomes" id="UP000199580">
    <property type="component" value="Unassembled WGS sequence"/>
</dbReference>
<sequence length="475" mass="55060">MNNINAILDDIRPNRSALFSFFSMMPKGGDLHHHYSGSIYAETYIDYVFQKDFYINTNTYEIAKDIGKIPTPNLAEWKKISDLPNTDQIKLKLLRNWSVKDFVKGAHSSDEHFFSTFPSFGSPSKDNYVTGLKELKNRAINQKLNYIETIFISIDLKSIVVSNESDLDTSLLKAQKNKDETELDEILNKIFNNYERLLNDVAIAHNEIIQRHHTDSNIEDENFKIRYQNYTARFKQPTDVFIEMITCFQSCVLSDLIVGVNIVAAENGETAMRDYWLHMRFFKFLEQKYPTVNYAIHAGELVSGMVQPEYLGKHIRQSLILDNLKRIGHAVDIIYDNDFINTISKLKQKKIAIEINLTSNEFILGVADDMHPVEIYYRNGIPIVICTDDEGVLRTSITEQYVLLAHRYKLTYEQIKEVVKNSIVHSNIEDAALKDELLAILEKQFNDFEDEIQEFYSPIVFTDKNILKFQNVAFH</sequence>
<evidence type="ECO:0000256" key="5">
    <source>
        <dbReference type="ARBA" id="ARBA00022801"/>
    </source>
</evidence>
<dbReference type="SUPFAM" id="SSF51556">
    <property type="entry name" value="Metallo-dependent hydrolases"/>
    <property type="match status" value="1"/>
</dbReference>
<evidence type="ECO:0000256" key="4">
    <source>
        <dbReference type="ARBA" id="ARBA00022723"/>
    </source>
</evidence>
<gene>
    <name evidence="8" type="ORF">SAMN04487935_0547</name>
</gene>
<dbReference type="GO" id="GO:0005829">
    <property type="term" value="C:cytosol"/>
    <property type="evidence" value="ECO:0007669"/>
    <property type="project" value="TreeGrafter"/>
</dbReference>